<keyword evidence="5" id="KW-1185">Reference proteome</keyword>
<dbReference type="GO" id="GO:0005737">
    <property type="term" value="C:cytoplasm"/>
    <property type="evidence" value="ECO:0007669"/>
    <property type="project" value="TreeGrafter"/>
</dbReference>
<dbReference type="GO" id="GO:0001965">
    <property type="term" value="F:G-protein alpha-subunit binding"/>
    <property type="evidence" value="ECO:0007669"/>
    <property type="project" value="TreeGrafter"/>
</dbReference>
<evidence type="ECO:0000313" key="4">
    <source>
        <dbReference type="EMBL" id="EYE99774.1"/>
    </source>
</evidence>
<dbReference type="GO" id="GO:0005085">
    <property type="term" value="F:guanyl-nucleotide exchange factor activity"/>
    <property type="evidence" value="ECO:0007669"/>
    <property type="project" value="UniProtKB-KW"/>
</dbReference>
<dbReference type="AlphaFoldDB" id="A0A017ST41"/>
<sequence>MMQFGMLQGAAKLQKVTQLLASLEKDLKESTLTSQQRVQTLLELRQHGTNPKDADPIYSKDGFEILMKYGVDGEIADVRRSALRCVANALLLNPNMRQVFVDTGYSGRLAEGLKCDASDDEMMASRILLFSSDRSTMDVEKLVNEHALGINLNYQISRHAAQFPESGKAALSQMDELALTDTLKLTYLVASRNAKAAEIFSPSFPHMFAILSRADIPAKPLDEVVGQLINCISVLDNEGGKVKQLEDGILFPATNENGIVDKLIKVLDKTISVYSPAELESRAIPLLYTLIVVCERAPNGPREHMKQLLLPESENRSQPIGKSDTLPSKLLETTKSPYSQLRILIFELMFVLSDRDAEALTKNIGYGYASGFLATRGMEVPKMGGEGESGGLNPEINPITGQRWSAEPQDAEPPMTREEKEKEAERLFVLFERARANGILNVENPVRVAQQEGRFEELSDSDDE</sequence>
<evidence type="ECO:0000256" key="3">
    <source>
        <dbReference type="ARBA" id="ARBA00023186"/>
    </source>
</evidence>
<dbReference type="HOGENOM" id="CLU_015532_0_0_1"/>
<keyword evidence="3" id="KW-0143">Chaperone</keyword>
<protein>
    <submittedName>
        <fullName evidence="4">Synembryn</fullName>
    </submittedName>
</protein>
<dbReference type="InterPro" id="IPR016024">
    <property type="entry name" value="ARM-type_fold"/>
</dbReference>
<proteinExistence type="inferred from homology"/>
<accession>A0A017ST41</accession>
<evidence type="ECO:0000256" key="2">
    <source>
        <dbReference type="ARBA" id="ARBA00022658"/>
    </source>
</evidence>
<dbReference type="Proteomes" id="UP000019804">
    <property type="component" value="Unassembled WGS sequence"/>
</dbReference>
<reference evidence="5" key="1">
    <citation type="journal article" date="2014" name="Nat. Commun.">
        <title>Genomic adaptations of the halophilic Dead Sea filamentous fungus Eurotium rubrum.</title>
        <authorList>
            <person name="Kis-Papo T."/>
            <person name="Weig A.R."/>
            <person name="Riley R."/>
            <person name="Persoh D."/>
            <person name="Salamov A."/>
            <person name="Sun H."/>
            <person name="Lipzen A."/>
            <person name="Wasser S.P."/>
            <person name="Rambold G."/>
            <person name="Grigoriev I.V."/>
            <person name="Nevo E."/>
        </authorList>
    </citation>
    <scope>NUCLEOTIDE SEQUENCE [LARGE SCALE GENOMIC DNA]</scope>
    <source>
        <strain evidence="5">CBS 135680</strain>
    </source>
</reference>
<dbReference type="Pfam" id="PF10165">
    <property type="entry name" value="Ric8"/>
    <property type="match status" value="1"/>
</dbReference>
<name>A0A017ST41_ASPRC</name>
<evidence type="ECO:0000256" key="1">
    <source>
        <dbReference type="ARBA" id="ARBA00009049"/>
    </source>
</evidence>
<evidence type="ECO:0000313" key="5">
    <source>
        <dbReference type="Proteomes" id="UP000019804"/>
    </source>
</evidence>
<dbReference type="EMBL" id="KK088411">
    <property type="protein sequence ID" value="EYE99774.1"/>
    <property type="molecule type" value="Genomic_DNA"/>
</dbReference>
<dbReference type="InterPro" id="IPR019318">
    <property type="entry name" value="Gua_nucleotide_exch_fac_Ric8"/>
</dbReference>
<dbReference type="SUPFAM" id="SSF48371">
    <property type="entry name" value="ARM repeat"/>
    <property type="match status" value="1"/>
</dbReference>
<dbReference type="RefSeq" id="XP_040643462.1">
    <property type="nucleotide sequence ID" value="XM_040780658.1"/>
</dbReference>
<dbReference type="GO" id="GO:0007186">
    <property type="term" value="P:G protein-coupled receptor signaling pathway"/>
    <property type="evidence" value="ECO:0007669"/>
    <property type="project" value="TreeGrafter"/>
</dbReference>
<dbReference type="PANTHER" id="PTHR12425:SF5">
    <property type="entry name" value="SYNEMBRYN"/>
    <property type="match status" value="1"/>
</dbReference>
<organism evidence="4 5">
    <name type="scientific">Aspergillus ruber (strain CBS 135680)</name>
    <dbReference type="NCBI Taxonomy" id="1388766"/>
    <lineage>
        <taxon>Eukaryota</taxon>
        <taxon>Fungi</taxon>
        <taxon>Dikarya</taxon>
        <taxon>Ascomycota</taxon>
        <taxon>Pezizomycotina</taxon>
        <taxon>Eurotiomycetes</taxon>
        <taxon>Eurotiomycetidae</taxon>
        <taxon>Eurotiales</taxon>
        <taxon>Aspergillaceae</taxon>
        <taxon>Aspergillus</taxon>
        <taxon>Aspergillus subgen. Aspergillus</taxon>
    </lineage>
</organism>
<dbReference type="OrthoDB" id="5585685at2759"/>
<keyword evidence="2" id="KW-0344">Guanine-nucleotide releasing factor</keyword>
<dbReference type="GeneID" id="63695782"/>
<gene>
    <name evidence="4" type="ORF">EURHEDRAFT_407773</name>
</gene>
<dbReference type="PANTHER" id="PTHR12425">
    <property type="entry name" value="SYNEMBRYN"/>
    <property type="match status" value="1"/>
</dbReference>
<comment type="similarity">
    <text evidence="1">Belongs to the synembryn family.</text>
</comment>